<dbReference type="InterPro" id="IPR037212">
    <property type="entry name" value="Med7/Med21-like"/>
</dbReference>
<evidence type="ECO:0000256" key="9">
    <source>
        <dbReference type="SAM" id="Coils"/>
    </source>
</evidence>
<keyword evidence="5" id="KW-0010">Activator</keyword>
<feature type="non-terminal residue" evidence="10">
    <location>
        <position position="121"/>
    </location>
</feature>
<keyword evidence="9" id="KW-0175">Coiled coil</keyword>
<protein>
    <recommendedName>
        <fullName evidence="3">Mediator of RNA polymerase II transcription subunit 21</fullName>
    </recommendedName>
    <alternativeName>
        <fullName evidence="8">Mediator complex subunit 21</fullName>
    </alternativeName>
</protein>
<evidence type="ECO:0000256" key="4">
    <source>
        <dbReference type="ARBA" id="ARBA00023015"/>
    </source>
</evidence>
<evidence type="ECO:0000256" key="2">
    <source>
        <dbReference type="ARBA" id="ARBA00005770"/>
    </source>
</evidence>
<dbReference type="Pfam" id="PF11221">
    <property type="entry name" value="Med21"/>
    <property type="match status" value="1"/>
</dbReference>
<dbReference type="STRING" id="1280837.A0A316VPP5"/>
<keyword evidence="7" id="KW-0539">Nucleus</keyword>
<dbReference type="SUPFAM" id="SSF140718">
    <property type="entry name" value="Mediator hinge subcomplex-like"/>
    <property type="match status" value="1"/>
</dbReference>
<dbReference type="InParanoid" id="A0A316VPP5"/>
<keyword evidence="4" id="KW-0805">Transcription regulation</keyword>
<evidence type="ECO:0000256" key="7">
    <source>
        <dbReference type="ARBA" id="ARBA00023242"/>
    </source>
</evidence>
<evidence type="ECO:0000256" key="1">
    <source>
        <dbReference type="ARBA" id="ARBA00004123"/>
    </source>
</evidence>
<dbReference type="AlphaFoldDB" id="A0A316VPP5"/>
<sequence>SIDLISQLESDLALMLQIMTSSLHFLTHRSAHVQINNVIPLFQPTNLAQSHAANHLIDAETMSENIDELTDDLVLKAKEMESLLQRLPKQTNEDQVKRELEQIDEEMSVANQEYRDALRDA</sequence>
<comment type="subcellular location">
    <subcellularLocation>
        <location evidence="1">Nucleus</location>
    </subcellularLocation>
</comment>
<gene>
    <name evidence="10" type="ORF">FA14DRAFT_115841</name>
</gene>
<evidence type="ECO:0000313" key="11">
    <source>
        <dbReference type="Proteomes" id="UP000245771"/>
    </source>
</evidence>
<dbReference type="Proteomes" id="UP000245771">
    <property type="component" value="Unassembled WGS sequence"/>
</dbReference>
<evidence type="ECO:0000256" key="8">
    <source>
        <dbReference type="ARBA" id="ARBA00031952"/>
    </source>
</evidence>
<dbReference type="Gene3D" id="6.10.280.10">
    <property type="entry name" value="Mediator complex, subunit Med21"/>
    <property type="match status" value="1"/>
</dbReference>
<name>A0A316VPP5_9BASI</name>
<dbReference type="OrthoDB" id="526653at2759"/>
<organism evidence="10 11">
    <name type="scientific">Meira miltonrushii</name>
    <dbReference type="NCBI Taxonomy" id="1280837"/>
    <lineage>
        <taxon>Eukaryota</taxon>
        <taxon>Fungi</taxon>
        <taxon>Dikarya</taxon>
        <taxon>Basidiomycota</taxon>
        <taxon>Ustilaginomycotina</taxon>
        <taxon>Exobasidiomycetes</taxon>
        <taxon>Exobasidiales</taxon>
        <taxon>Brachybasidiaceae</taxon>
        <taxon>Meira</taxon>
    </lineage>
</organism>
<dbReference type="GeneID" id="37017915"/>
<evidence type="ECO:0000313" key="10">
    <source>
        <dbReference type="EMBL" id="PWN37455.1"/>
    </source>
</evidence>
<feature type="non-terminal residue" evidence="10">
    <location>
        <position position="1"/>
    </location>
</feature>
<reference evidence="10 11" key="1">
    <citation type="journal article" date="2018" name="Mol. Biol. Evol.">
        <title>Broad Genomic Sampling Reveals a Smut Pathogenic Ancestry of the Fungal Clade Ustilaginomycotina.</title>
        <authorList>
            <person name="Kijpornyongpan T."/>
            <person name="Mondo S.J."/>
            <person name="Barry K."/>
            <person name="Sandor L."/>
            <person name="Lee J."/>
            <person name="Lipzen A."/>
            <person name="Pangilinan J."/>
            <person name="LaButti K."/>
            <person name="Hainaut M."/>
            <person name="Henrissat B."/>
            <person name="Grigoriev I.V."/>
            <person name="Spatafora J.W."/>
            <person name="Aime M.C."/>
        </authorList>
    </citation>
    <scope>NUCLEOTIDE SEQUENCE [LARGE SCALE GENOMIC DNA]</scope>
    <source>
        <strain evidence="10 11">MCA 3882</strain>
    </source>
</reference>
<evidence type="ECO:0000256" key="3">
    <source>
        <dbReference type="ARBA" id="ARBA00019691"/>
    </source>
</evidence>
<keyword evidence="11" id="KW-1185">Reference proteome</keyword>
<dbReference type="InterPro" id="IPR021384">
    <property type="entry name" value="Mediator_Med21"/>
</dbReference>
<dbReference type="GO" id="GO:0016592">
    <property type="term" value="C:mediator complex"/>
    <property type="evidence" value="ECO:0007669"/>
    <property type="project" value="InterPro"/>
</dbReference>
<evidence type="ECO:0000256" key="6">
    <source>
        <dbReference type="ARBA" id="ARBA00023163"/>
    </source>
</evidence>
<comment type="similarity">
    <text evidence="2">Belongs to the Mediator complex subunit 21 family.</text>
</comment>
<feature type="coiled-coil region" evidence="9">
    <location>
        <begin position="66"/>
        <end position="120"/>
    </location>
</feature>
<keyword evidence="6" id="KW-0804">Transcription</keyword>
<dbReference type="RefSeq" id="XP_025357757.1">
    <property type="nucleotide sequence ID" value="XM_025496134.1"/>
</dbReference>
<evidence type="ECO:0000256" key="5">
    <source>
        <dbReference type="ARBA" id="ARBA00023159"/>
    </source>
</evidence>
<proteinExistence type="inferred from homology"/>
<accession>A0A316VPP5</accession>
<dbReference type="EMBL" id="KZ819602">
    <property type="protein sequence ID" value="PWN37455.1"/>
    <property type="molecule type" value="Genomic_DNA"/>
</dbReference>